<dbReference type="InterPro" id="IPR043917">
    <property type="entry name" value="DUF5753"/>
</dbReference>
<dbReference type="Pfam" id="PF19054">
    <property type="entry name" value="DUF5753"/>
    <property type="match status" value="1"/>
</dbReference>
<name>W7JD94_9PSEU</name>
<comment type="caution">
    <text evidence="2">The sequence shown here is derived from an EMBL/GenBank/DDBJ whole genome shotgun (WGS) entry which is preliminary data.</text>
</comment>
<evidence type="ECO:0000259" key="1">
    <source>
        <dbReference type="Pfam" id="PF19054"/>
    </source>
</evidence>
<organism evidence="2 3">
    <name type="scientific">Actinokineospora spheciospongiae</name>
    <dbReference type="NCBI Taxonomy" id="909613"/>
    <lineage>
        <taxon>Bacteria</taxon>
        <taxon>Bacillati</taxon>
        <taxon>Actinomycetota</taxon>
        <taxon>Actinomycetes</taxon>
        <taxon>Pseudonocardiales</taxon>
        <taxon>Pseudonocardiaceae</taxon>
        <taxon>Actinokineospora</taxon>
    </lineage>
</organism>
<dbReference type="EMBL" id="AYXG01000027">
    <property type="protein sequence ID" value="EWC63979.1"/>
    <property type="molecule type" value="Genomic_DNA"/>
</dbReference>
<dbReference type="Proteomes" id="UP000019277">
    <property type="component" value="Unassembled WGS sequence"/>
</dbReference>
<sequence>MEVGAALAAYRATGAVRAQVSALADGPQAGGWWETTNMPPSHELAVRLVERDARSVVEFSTTEIPLVAQVSSYTRALWWNRPVDTHAALTRAACRREVLLEPTQPQRTLILDEAVLRRPVGGPTAMAQQLRHLLALVHGRPITVRVIPFKEGGYRSPGNCAVYRITDKPTVVHLWSGTASGLLDDPSHTEDIEKSVDDLLSIAATPAESAGLLARFAADHERTAGLYP</sequence>
<dbReference type="AlphaFoldDB" id="W7JD94"/>
<reference evidence="2 3" key="1">
    <citation type="journal article" date="2014" name="Genome Announc.">
        <title>Draft Genome Sequence of the Antitrypanosomally Active Sponge-Associated Bacterium Actinokineospora sp. Strain EG49.</title>
        <authorList>
            <person name="Harjes J."/>
            <person name="Ryu T."/>
            <person name="Abdelmohsen U.R."/>
            <person name="Moitinho-Silva L."/>
            <person name="Horn H."/>
            <person name="Ravasi T."/>
            <person name="Hentschel U."/>
        </authorList>
    </citation>
    <scope>NUCLEOTIDE SEQUENCE [LARGE SCALE GENOMIC DNA]</scope>
    <source>
        <strain evidence="2 3">EG49</strain>
    </source>
</reference>
<dbReference type="GO" id="GO:0003677">
    <property type="term" value="F:DNA binding"/>
    <property type="evidence" value="ECO:0007669"/>
    <property type="project" value="UniProtKB-KW"/>
</dbReference>
<evidence type="ECO:0000313" key="3">
    <source>
        <dbReference type="Proteomes" id="UP000019277"/>
    </source>
</evidence>
<feature type="domain" description="DUF5753" evidence="1">
    <location>
        <begin position="49"/>
        <end position="215"/>
    </location>
</feature>
<gene>
    <name evidence="2" type="ORF">UO65_0690</name>
</gene>
<dbReference type="eggNOG" id="COG3620">
    <property type="taxonomic scope" value="Bacteria"/>
</dbReference>
<dbReference type="STRING" id="909613.UO65_0690"/>
<protein>
    <submittedName>
        <fullName evidence="2">Putative DNA-binding protein</fullName>
    </submittedName>
</protein>
<proteinExistence type="predicted"/>
<evidence type="ECO:0000313" key="2">
    <source>
        <dbReference type="EMBL" id="EWC63979.1"/>
    </source>
</evidence>
<dbReference type="PATRIC" id="fig|909613.9.peg.707"/>
<accession>W7JD94</accession>
<keyword evidence="3" id="KW-1185">Reference proteome</keyword>
<keyword evidence="2" id="KW-0238">DNA-binding</keyword>